<dbReference type="InterPro" id="IPR002850">
    <property type="entry name" value="PIN_toxin-like"/>
</dbReference>
<dbReference type="PANTHER" id="PTHR34610:SF3">
    <property type="entry name" value="SSL7007 PROTEIN"/>
    <property type="match status" value="1"/>
</dbReference>
<gene>
    <name evidence="2" type="ORF">RT717_20080</name>
</gene>
<dbReference type="NCBIfam" id="TIGR00305">
    <property type="entry name" value="putative toxin-antitoxin system toxin component, PIN family"/>
    <property type="match status" value="1"/>
</dbReference>
<accession>A0ABZ0ILJ4</accession>
<protein>
    <submittedName>
        <fullName evidence="2">Toxin-antitoxin system toxin component, PIN family</fullName>
    </submittedName>
</protein>
<reference evidence="2 3" key="1">
    <citation type="journal article" date="2023" name="Microbiol. Resour. Announc.">
        <title>Complete Genome Sequence of Imperialibacter roseus strain P4T.</title>
        <authorList>
            <person name="Tizabi D.R."/>
            <person name="Bachvaroff T."/>
            <person name="Hill R.T."/>
        </authorList>
    </citation>
    <scope>NUCLEOTIDE SEQUENCE [LARGE SCALE GENOMIC DNA]</scope>
    <source>
        <strain evidence="2 3">P4T</strain>
    </source>
</reference>
<dbReference type="SUPFAM" id="SSF88723">
    <property type="entry name" value="PIN domain-like"/>
    <property type="match status" value="1"/>
</dbReference>
<dbReference type="RefSeq" id="WP_317488142.1">
    <property type="nucleotide sequence ID" value="NZ_CP136051.1"/>
</dbReference>
<evidence type="ECO:0000259" key="1">
    <source>
        <dbReference type="SMART" id="SM00670"/>
    </source>
</evidence>
<name>A0ABZ0ILJ4_9BACT</name>
<proteinExistence type="predicted"/>
<dbReference type="InterPro" id="IPR029060">
    <property type="entry name" value="PIN-like_dom_sf"/>
</dbReference>
<evidence type="ECO:0000313" key="2">
    <source>
        <dbReference type="EMBL" id="WOK05382.1"/>
    </source>
</evidence>
<keyword evidence="3" id="KW-1185">Reference proteome</keyword>
<organism evidence="2 3">
    <name type="scientific">Imperialibacter roseus</name>
    <dbReference type="NCBI Taxonomy" id="1324217"/>
    <lineage>
        <taxon>Bacteria</taxon>
        <taxon>Pseudomonadati</taxon>
        <taxon>Bacteroidota</taxon>
        <taxon>Cytophagia</taxon>
        <taxon>Cytophagales</taxon>
        <taxon>Flammeovirgaceae</taxon>
        <taxon>Imperialibacter</taxon>
    </lineage>
</organism>
<dbReference type="Pfam" id="PF13470">
    <property type="entry name" value="PIN_3"/>
    <property type="match status" value="1"/>
</dbReference>
<dbReference type="InterPro" id="IPR002716">
    <property type="entry name" value="PIN_dom"/>
</dbReference>
<feature type="domain" description="PIN" evidence="1">
    <location>
        <begin position="5"/>
        <end position="116"/>
    </location>
</feature>
<dbReference type="EMBL" id="CP136051">
    <property type="protein sequence ID" value="WOK05382.1"/>
    <property type="molecule type" value="Genomic_DNA"/>
</dbReference>
<dbReference type="Proteomes" id="UP001302349">
    <property type="component" value="Chromosome"/>
</dbReference>
<dbReference type="PANTHER" id="PTHR34610">
    <property type="entry name" value="SSL7007 PROTEIN"/>
    <property type="match status" value="1"/>
</dbReference>
<sequence>MDSRPRIVLDTNVFLVAILPKHKYWWVFQAFMDQKFILLLSTEILTEYVEKCIDKYGSSLSEERLEFLLEFPNVELVTPFYRWNLINDDPDDNKFVDCAVAGQADHIVSHDKHLNVLKQIPFPRVNVVRLPEFHELLNGNKMA</sequence>
<evidence type="ECO:0000313" key="3">
    <source>
        <dbReference type="Proteomes" id="UP001302349"/>
    </source>
</evidence>
<dbReference type="SMART" id="SM00670">
    <property type="entry name" value="PINc"/>
    <property type="match status" value="1"/>
</dbReference>